<keyword evidence="1" id="KW-0472">Membrane</keyword>
<dbReference type="Proteomes" id="UP001519342">
    <property type="component" value="Unassembled WGS sequence"/>
</dbReference>
<evidence type="ECO:0000313" key="2">
    <source>
        <dbReference type="EMBL" id="MBP1926457.1"/>
    </source>
</evidence>
<feature type="transmembrane region" description="Helical" evidence="1">
    <location>
        <begin position="69"/>
        <end position="87"/>
    </location>
</feature>
<evidence type="ECO:0000313" key="3">
    <source>
        <dbReference type="Proteomes" id="UP001519342"/>
    </source>
</evidence>
<dbReference type="InterPro" id="IPR008875">
    <property type="entry name" value="TraX"/>
</dbReference>
<sequence length="276" mass="32183">MSLTGFKGLNITQLKLIAIILMVLDHIYEFFSYTNVIPIWFTWLGRLVFPIFMFAMAEGFYYTKSKEKYMLRLYIGSAFMGIFNFLIVEIFPRPDSFPILNNIFGTFFITVFYLYYIEKIKENKQNNKNIIPTVLIIIVPFILSFIPALTTMISNNLGINFNSNVYVLLNGFIPSPLFVEGGPIVVIIGIIVYSLRNNRNKQVIAYTVICLSLYTGGGFNIQNLLYTNYQWMMVFSAVFMLLYNEEKGNGYKYMFYIFYPSHIYILYLLSTIIMLK</sequence>
<protein>
    <recommendedName>
        <fullName evidence="4">TraX protein</fullName>
    </recommendedName>
</protein>
<dbReference type="Pfam" id="PF05857">
    <property type="entry name" value="TraX"/>
    <property type="match status" value="1"/>
</dbReference>
<feature type="transmembrane region" description="Helical" evidence="1">
    <location>
        <begin position="37"/>
        <end position="57"/>
    </location>
</feature>
<gene>
    <name evidence="2" type="ORF">J2Z76_002322</name>
</gene>
<feature type="transmembrane region" description="Helical" evidence="1">
    <location>
        <begin position="129"/>
        <end position="153"/>
    </location>
</feature>
<keyword evidence="1" id="KW-0812">Transmembrane</keyword>
<evidence type="ECO:0008006" key="4">
    <source>
        <dbReference type="Google" id="ProtNLM"/>
    </source>
</evidence>
<reference evidence="2 3" key="1">
    <citation type="submission" date="2021-03" db="EMBL/GenBank/DDBJ databases">
        <title>Genomic Encyclopedia of Type Strains, Phase IV (KMG-IV): sequencing the most valuable type-strain genomes for metagenomic binning, comparative biology and taxonomic classification.</title>
        <authorList>
            <person name="Goeker M."/>
        </authorList>
    </citation>
    <scope>NUCLEOTIDE SEQUENCE [LARGE SCALE GENOMIC DNA]</scope>
    <source>
        <strain evidence="2 3">DSM 24004</strain>
    </source>
</reference>
<evidence type="ECO:0000256" key="1">
    <source>
        <dbReference type="SAM" id="Phobius"/>
    </source>
</evidence>
<feature type="transmembrane region" description="Helical" evidence="1">
    <location>
        <begin position="203"/>
        <end position="222"/>
    </location>
</feature>
<organism evidence="2 3">
    <name type="scientific">Sedimentibacter acidaminivorans</name>
    <dbReference type="NCBI Taxonomy" id="913099"/>
    <lineage>
        <taxon>Bacteria</taxon>
        <taxon>Bacillati</taxon>
        <taxon>Bacillota</taxon>
        <taxon>Tissierellia</taxon>
        <taxon>Sedimentibacter</taxon>
    </lineage>
</organism>
<keyword evidence="3" id="KW-1185">Reference proteome</keyword>
<name>A0ABS4GFY6_9FIRM</name>
<feature type="transmembrane region" description="Helical" evidence="1">
    <location>
        <begin position="173"/>
        <end position="196"/>
    </location>
</feature>
<feature type="transmembrane region" description="Helical" evidence="1">
    <location>
        <begin position="256"/>
        <end position="275"/>
    </location>
</feature>
<accession>A0ABS4GFY6</accession>
<feature type="transmembrane region" description="Helical" evidence="1">
    <location>
        <begin position="99"/>
        <end position="117"/>
    </location>
</feature>
<dbReference type="EMBL" id="JAGGKS010000006">
    <property type="protein sequence ID" value="MBP1926457.1"/>
    <property type="molecule type" value="Genomic_DNA"/>
</dbReference>
<keyword evidence="1" id="KW-1133">Transmembrane helix</keyword>
<dbReference type="RefSeq" id="WP_209512186.1">
    <property type="nucleotide sequence ID" value="NZ_JAGGKS010000006.1"/>
</dbReference>
<proteinExistence type="predicted"/>
<comment type="caution">
    <text evidence="2">The sequence shown here is derived from an EMBL/GenBank/DDBJ whole genome shotgun (WGS) entry which is preliminary data.</text>
</comment>